<evidence type="ECO:0000313" key="2">
    <source>
        <dbReference type="EMBL" id="UGS25916.1"/>
    </source>
</evidence>
<evidence type="ECO:0000313" key="3">
    <source>
        <dbReference type="Proteomes" id="UP001199642"/>
    </source>
</evidence>
<dbReference type="RefSeq" id="WP_231819674.1">
    <property type="nucleotide sequence ID" value="NZ_CP082781.1"/>
</dbReference>
<keyword evidence="3" id="KW-1185">Reference proteome</keyword>
<feature type="region of interest" description="Disordered" evidence="1">
    <location>
        <begin position="58"/>
        <end position="81"/>
    </location>
</feature>
<dbReference type="InterPro" id="IPR005152">
    <property type="entry name" value="Lipase_secreted"/>
</dbReference>
<dbReference type="Proteomes" id="UP001199642">
    <property type="component" value="Chromosome"/>
</dbReference>
<reference evidence="2 3" key="1">
    <citation type="submission" date="2023-01" db="EMBL/GenBank/DDBJ databases">
        <title>Characterization of estradiol degrading bacteria Microbacterium sp. MZT7 and reveal degrading genes through genome analysis.</title>
        <authorList>
            <person name="Hao P."/>
            <person name="Gao Y."/>
        </authorList>
    </citation>
    <scope>NUCLEOTIDE SEQUENCE [LARGE SCALE GENOMIC DNA]</scope>
    <source>
        <strain evidence="2 3">MZT7</strain>
    </source>
</reference>
<dbReference type="PIRSF" id="PIRSF029171">
    <property type="entry name" value="Esterase_LipA"/>
    <property type="match status" value="1"/>
</dbReference>
<dbReference type="EMBL" id="CP082781">
    <property type="protein sequence ID" value="UGS25916.1"/>
    <property type="molecule type" value="Genomic_DNA"/>
</dbReference>
<dbReference type="PANTHER" id="PTHR34853">
    <property type="match status" value="1"/>
</dbReference>
<dbReference type="PANTHER" id="PTHR34853:SF1">
    <property type="entry name" value="LIPASE 5"/>
    <property type="match status" value="1"/>
</dbReference>
<sequence>MVTGAAVHAGPVGTALPHGSTALVSFPGTGGLTETGLMHLPHAEPPASGFPVVVFGHMTTGGSPRSAPSGGHPGHPEWRRMSQGDALCDHLLRRGIAVLRPDYPGIGGEGVHPYLLGRPLADSLRAILRARRDLDPRLGDAWVAAGHSEGAVAALFASTAAEPDARTRLCGTAAITPVTRMDLSIRASAALPGIVPGSGVVSALVALMLRGAATEDDRMRALLEGGGLSAGARARWRDLDELTLTELASAASWGSVAPGRIGGPDRRELFRRLFASFRANEVADLRGFRAPVRIDAARFDEVAPAPLSAALLRTYRAAGVELTHRWWPSHHSGTMRASHAPPAVAEWIAARFAAAGFGPAPDAEWSVSVG</sequence>
<organism evidence="2 3">
    <name type="scientific">Microbacterium resistens</name>
    <dbReference type="NCBI Taxonomy" id="156977"/>
    <lineage>
        <taxon>Bacteria</taxon>
        <taxon>Bacillati</taxon>
        <taxon>Actinomycetota</taxon>
        <taxon>Actinomycetes</taxon>
        <taxon>Micrococcales</taxon>
        <taxon>Microbacteriaceae</taxon>
        <taxon>Microbacterium</taxon>
    </lineage>
</organism>
<dbReference type="Pfam" id="PF03583">
    <property type="entry name" value="LIP"/>
    <property type="match status" value="1"/>
</dbReference>
<evidence type="ECO:0008006" key="4">
    <source>
        <dbReference type="Google" id="ProtNLM"/>
    </source>
</evidence>
<name>A0ABY3RT67_9MICO</name>
<dbReference type="InterPro" id="IPR029058">
    <property type="entry name" value="AB_hydrolase_fold"/>
</dbReference>
<dbReference type="Gene3D" id="3.40.50.1820">
    <property type="entry name" value="alpha/beta hydrolase"/>
    <property type="match status" value="1"/>
</dbReference>
<accession>A0ABY3RT67</accession>
<dbReference type="SUPFAM" id="SSF53474">
    <property type="entry name" value="alpha/beta-Hydrolases"/>
    <property type="match status" value="1"/>
</dbReference>
<proteinExistence type="predicted"/>
<gene>
    <name evidence="2" type="ORF">K8F61_14870</name>
</gene>
<evidence type="ECO:0000256" key="1">
    <source>
        <dbReference type="SAM" id="MobiDB-lite"/>
    </source>
</evidence>
<protein>
    <recommendedName>
        <fullName evidence="4">Secretory lipase</fullName>
    </recommendedName>
</protein>